<evidence type="ECO:0000313" key="2">
    <source>
        <dbReference type="Proteomes" id="UP001185331"/>
    </source>
</evidence>
<dbReference type="AlphaFoldDB" id="A0AAE4BMK2"/>
<dbReference type="EMBL" id="JAVDQK010000004">
    <property type="protein sequence ID" value="MDR6218239.1"/>
    <property type="molecule type" value="Genomic_DNA"/>
</dbReference>
<comment type="caution">
    <text evidence="1">The sequence shown here is derived from an EMBL/GenBank/DDBJ whole genome shotgun (WGS) entry which is preliminary data.</text>
</comment>
<dbReference type="RefSeq" id="WP_309854522.1">
    <property type="nucleotide sequence ID" value="NZ_JAVDQJ010000005.1"/>
</dbReference>
<protein>
    <submittedName>
        <fullName evidence="1">3'-phosphoadenosine 5'-phosphosulfate sulfotransferase (PAPS reductase)/FAD synthetase</fullName>
    </submittedName>
</protein>
<name>A0AAE4BMK2_9DEIO</name>
<gene>
    <name evidence="1" type="ORF">J2Y00_001802</name>
</gene>
<dbReference type="Gene3D" id="3.40.50.620">
    <property type="entry name" value="HUPs"/>
    <property type="match status" value="1"/>
</dbReference>
<dbReference type="SUPFAM" id="SSF52402">
    <property type="entry name" value="Adenine nucleotide alpha hydrolases-like"/>
    <property type="match status" value="1"/>
</dbReference>
<dbReference type="InterPro" id="IPR014729">
    <property type="entry name" value="Rossmann-like_a/b/a_fold"/>
</dbReference>
<evidence type="ECO:0000313" key="1">
    <source>
        <dbReference type="EMBL" id="MDR6218239.1"/>
    </source>
</evidence>
<proteinExistence type="predicted"/>
<accession>A0AAE4BMK2</accession>
<organism evidence="1 2">
    <name type="scientific">Deinococcus soli</name>
    <name type="common">ex Cha et al. 2016</name>
    <dbReference type="NCBI Taxonomy" id="1309411"/>
    <lineage>
        <taxon>Bacteria</taxon>
        <taxon>Thermotogati</taxon>
        <taxon>Deinococcota</taxon>
        <taxon>Deinococci</taxon>
        <taxon>Deinococcales</taxon>
        <taxon>Deinococcaceae</taxon>
        <taxon>Deinococcus</taxon>
    </lineage>
</organism>
<sequence>MNDPLSVLSYGAGQDSAAILALLIEDRAFRRRYAPGHLLVMMSDTGNEHPQTYEYVAFTREQCAAHGVPFLFLTPDQGYHTSAWQSLLHQLDRTHTIVGKAMNRKACTSNLKLAPLYKALDAYLAEQYGLPGGWQDRGGTRALTPGKRALYAYAQRYGRVPMMIGFAAGEERRAKTPPNEERFMRECVQRVYPLLDAGLDRAGAQQVLRDLGWPVPPPSNCVMCPFKRDAEILWTARTLPDDFATWQRLEAQKLAKFAHKGDKNMTVFGDGRTLGEVAADAAVKYATWSDADLDTYRMTHGHGVTQAY</sequence>
<reference evidence="1" key="1">
    <citation type="submission" date="2023-07" db="EMBL/GenBank/DDBJ databases">
        <title>Sorghum-associated microbial communities from plants grown in Nebraska, USA.</title>
        <authorList>
            <person name="Schachtman D."/>
        </authorList>
    </citation>
    <scope>NUCLEOTIDE SEQUENCE</scope>
    <source>
        <strain evidence="1">BE330</strain>
    </source>
</reference>
<dbReference type="Proteomes" id="UP001185331">
    <property type="component" value="Unassembled WGS sequence"/>
</dbReference>